<dbReference type="Gene3D" id="3.10.450.50">
    <property type="match status" value="1"/>
</dbReference>
<evidence type="ECO:0000313" key="13">
    <source>
        <dbReference type="Proteomes" id="UP000312102"/>
    </source>
</evidence>
<dbReference type="GO" id="GO:0044874">
    <property type="term" value="P:lipoprotein localization to outer membrane"/>
    <property type="evidence" value="ECO:0007669"/>
    <property type="project" value="UniProtKB-UniRule"/>
</dbReference>
<dbReference type="InterPro" id="IPR032710">
    <property type="entry name" value="NTF2-like_dom_sf"/>
</dbReference>
<comment type="subunit">
    <text evidence="3 10">Monomer.</text>
</comment>
<evidence type="ECO:0000256" key="1">
    <source>
        <dbReference type="ARBA" id="ARBA00004418"/>
    </source>
</evidence>
<dbReference type="HAMAP" id="MF_00240">
    <property type="entry name" value="LolA"/>
    <property type="match status" value="1"/>
</dbReference>
<evidence type="ECO:0000256" key="7">
    <source>
        <dbReference type="ARBA" id="ARBA00022764"/>
    </source>
</evidence>
<accession>A0AAE6FT76</accession>
<keyword evidence="6 10" id="KW-0732">Signal</keyword>
<dbReference type="EMBL" id="CP040986">
    <property type="protein sequence ID" value="QDD13581.1"/>
    <property type="molecule type" value="Genomic_DNA"/>
</dbReference>
<dbReference type="CDD" id="cd16325">
    <property type="entry name" value="LolA"/>
    <property type="match status" value="1"/>
</dbReference>
<evidence type="ECO:0000259" key="11">
    <source>
        <dbReference type="Pfam" id="PF24125"/>
    </source>
</evidence>
<keyword evidence="9 10" id="KW-0143">Chaperone</keyword>
<name>A0AAE6FT76_9PROT</name>
<proteinExistence type="inferred from homology"/>
<dbReference type="Pfam" id="PF03548">
    <property type="entry name" value="LolA"/>
    <property type="match status" value="1"/>
</dbReference>
<dbReference type="Pfam" id="PF24125">
    <property type="entry name" value="Cds6_C"/>
    <property type="match status" value="1"/>
</dbReference>
<dbReference type="Gene3D" id="2.50.20.10">
    <property type="entry name" value="Lipoprotein localisation LolA/LolB/LppX"/>
    <property type="match status" value="1"/>
</dbReference>
<keyword evidence="12" id="KW-0449">Lipoprotein</keyword>
<dbReference type="InterPro" id="IPR018323">
    <property type="entry name" value="OM_lipoprot_carrier_LolA_Pbac"/>
</dbReference>
<gene>
    <name evidence="10 12" type="primary">lolA</name>
    <name evidence="12" type="ORF">FIT61_03870</name>
</gene>
<evidence type="ECO:0000313" key="12">
    <source>
        <dbReference type="EMBL" id="QDD13581.1"/>
    </source>
</evidence>
<dbReference type="SUPFAM" id="SSF89392">
    <property type="entry name" value="Prokaryotic lipoproteins and lipoprotein localization factors"/>
    <property type="match status" value="1"/>
</dbReference>
<dbReference type="KEGG" id="mrk:FIT61_03870"/>
<reference evidence="12 13" key="1">
    <citation type="journal article" date="2019" name="ISME J.">
        <title>Evolution in action: habitat transition from sediment to the pelagial leads to genome streamlining in Methylophilaceae.</title>
        <authorList>
            <person name="Salcher M."/>
            <person name="Schaefle D."/>
            <person name="Kaspar M."/>
            <person name="Neuenschwander S.M."/>
            <person name="Ghai R."/>
        </authorList>
    </citation>
    <scope>NUCLEOTIDE SEQUENCE [LARGE SCALE GENOMIC DNA]</scope>
    <source>
        <strain evidence="12 13">MMS-RI-1</strain>
    </source>
</reference>
<dbReference type="PANTHER" id="PTHR35869">
    <property type="entry name" value="OUTER-MEMBRANE LIPOPROTEIN CARRIER PROTEIN"/>
    <property type="match status" value="1"/>
</dbReference>
<evidence type="ECO:0000256" key="8">
    <source>
        <dbReference type="ARBA" id="ARBA00022927"/>
    </source>
</evidence>
<comment type="function">
    <text evidence="10">Participates in the translocation of lipoproteins from the inner membrane to the outer membrane. Only forms a complex with a lipoprotein if the residue after the N-terminal Cys is not an aspartate (The Asp acts as a targeting signal to indicate that the lipoprotein should stay in the inner membrane).</text>
</comment>
<feature type="chain" id="PRO_5041757279" description="Outer-membrane lipoprotein carrier protein" evidence="10">
    <location>
        <begin position="18"/>
        <end position="334"/>
    </location>
</feature>
<evidence type="ECO:0000256" key="5">
    <source>
        <dbReference type="ARBA" id="ARBA00022448"/>
    </source>
</evidence>
<comment type="similarity">
    <text evidence="2 10">Belongs to the LolA family.</text>
</comment>
<evidence type="ECO:0000256" key="10">
    <source>
        <dbReference type="HAMAP-Rule" id="MF_00240"/>
    </source>
</evidence>
<dbReference type="NCBIfam" id="TIGR00547">
    <property type="entry name" value="lolA"/>
    <property type="match status" value="1"/>
</dbReference>
<dbReference type="InterPro" id="IPR004564">
    <property type="entry name" value="OM_lipoprot_carrier_LolA-like"/>
</dbReference>
<evidence type="ECO:0000256" key="6">
    <source>
        <dbReference type="ARBA" id="ARBA00022729"/>
    </source>
</evidence>
<dbReference type="GO" id="GO:0042953">
    <property type="term" value="P:lipoprotein transport"/>
    <property type="evidence" value="ECO:0007669"/>
    <property type="project" value="InterPro"/>
</dbReference>
<dbReference type="AlphaFoldDB" id="A0AAE6FT76"/>
<evidence type="ECO:0000256" key="9">
    <source>
        <dbReference type="ARBA" id="ARBA00023186"/>
    </source>
</evidence>
<dbReference type="InterPro" id="IPR029046">
    <property type="entry name" value="LolA/LolB/LppX"/>
</dbReference>
<feature type="signal peptide" evidence="10">
    <location>
        <begin position="1"/>
        <end position="17"/>
    </location>
</feature>
<evidence type="ECO:0000256" key="2">
    <source>
        <dbReference type="ARBA" id="ARBA00007615"/>
    </source>
</evidence>
<keyword evidence="7 10" id="KW-0574">Periplasm</keyword>
<dbReference type="Proteomes" id="UP000312102">
    <property type="component" value="Chromosome"/>
</dbReference>
<organism evidence="12 13">
    <name type="scientific">Candidatus Methylopumilus rimovensis</name>
    <dbReference type="NCBI Taxonomy" id="2588535"/>
    <lineage>
        <taxon>Bacteria</taxon>
        <taxon>Pseudomonadati</taxon>
        <taxon>Pseudomonadota</taxon>
        <taxon>Betaproteobacteria</taxon>
        <taxon>Nitrosomonadales</taxon>
        <taxon>Methylophilaceae</taxon>
        <taxon>Candidatus Methylopumilus</taxon>
    </lineage>
</organism>
<protein>
    <recommendedName>
        <fullName evidence="4 10">Outer-membrane lipoprotein carrier protein</fullName>
    </recommendedName>
</protein>
<dbReference type="PANTHER" id="PTHR35869:SF1">
    <property type="entry name" value="OUTER-MEMBRANE LIPOPROTEIN CARRIER PROTEIN"/>
    <property type="match status" value="1"/>
</dbReference>
<evidence type="ECO:0000256" key="3">
    <source>
        <dbReference type="ARBA" id="ARBA00011245"/>
    </source>
</evidence>
<comment type="subcellular location">
    <subcellularLocation>
        <location evidence="1 10">Periplasm</location>
    </subcellularLocation>
</comment>
<sequence precursor="true">MNKIFFAFLIFSFNVLADGISDLNAFVNNVSSMSSEFSQVVLDKKGLKLQDVEGVMLFKRPNKFRWDYLKPYQNQIISDGDRLFMYDQDLRQVSINPIAKVAGSTPLLIIAGKNIEKYFTLRNIEDQVANEMNQNIKWVEAVPKEEGAGFSKVILGLTENKLSVMKIVDAFEHTTTISFKNAKYNVSLVDNDFLFKLPTGVDVVQNGVASNNSSSTKPTNNKDSELIAFANSWVSAWSAKDIGVYLSKYAEDFKTPNGDALALWQASRKQKISSQGKILVEIEDIKVTMKNENLARIQFKQKYTSDKLTEDSNKSLLVKKIDGKWLIQEETSGK</sequence>
<feature type="domain" description="Cds6 C-terminal" evidence="11">
    <location>
        <begin position="227"/>
        <end position="330"/>
    </location>
</feature>
<dbReference type="InterPro" id="IPR056203">
    <property type="entry name" value="Cds6_C"/>
</dbReference>
<dbReference type="RefSeq" id="WP_139883371.1">
    <property type="nucleotide sequence ID" value="NZ_CP040986.1"/>
</dbReference>
<dbReference type="SUPFAM" id="SSF54427">
    <property type="entry name" value="NTF2-like"/>
    <property type="match status" value="1"/>
</dbReference>
<keyword evidence="5 10" id="KW-0813">Transport</keyword>
<keyword evidence="8 10" id="KW-0653">Protein transport</keyword>
<keyword evidence="13" id="KW-1185">Reference proteome</keyword>
<evidence type="ECO:0000256" key="4">
    <source>
        <dbReference type="ARBA" id="ARBA00014035"/>
    </source>
</evidence>
<dbReference type="GO" id="GO:0042597">
    <property type="term" value="C:periplasmic space"/>
    <property type="evidence" value="ECO:0007669"/>
    <property type="project" value="UniProtKB-SubCell"/>
</dbReference>